<gene>
    <name evidence="8" type="ORF">HLH48_16825</name>
</gene>
<feature type="transmembrane region" description="Helical" evidence="7">
    <location>
        <begin position="36"/>
        <end position="56"/>
    </location>
</feature>
<evidence type="ECO:0000256" key="7">
    <source>
        <dbReference type="SAM" id="Phobius"/>
    </source>
</evidence>
<dbReference type="Proteomes" id="UP000589085">
    <property type="component" value="Unassembled WGS sequence"/>
</dbReference>
<evidence type="ECO:0000313" key="9">
    <source>
        <dbReference type="Proteomes" id="UP000589085"/>
    </source>
</evidence>
<dbReference type="InterPro" id="IPR042217">
    <property type="entry name" value="T4SS_VirB10/TrbI"/>
</dbReference>
<protein>
    <submittedName>
        <fullName evidence="8">TrbI/VirB10 family protein</fullName>
    </submittedName>
</protein>
<evidence type="ECO:0000256" key="1">
    <source>
        <dbReference type="ARBA" id="ARBA00004167"/>
    </source>
</evidence>
<keyword evidence="3 7" id="KW-0812">Transmembrane</keyword>
<comment type="similarity">
    <text evidence="2">Belongs to the TrbI/VirB10 family.</text>
</comment>
<proteinExistence type="inferred from homology"/>
<feature type="region of interest" description="Disordered" evidence="6">
    <location>
        <begin position="1"/>
        <end position="23"/>
    </location>
</feature>
<keyword evidence="4 7" id="KW-1133">Transmembrane helix</keyword>
<dbReference type="CDD" id="cd16429">
    <property type="entry name" value="VirB10"/>
    <property type="match status" value="1"/>
</dbReference>
<keyword evidence="5 7" id="KW-0472">Membrane</keyword>
<sequence length="391" mass="41034">MSDEPASDGRPEPVVPPPDLRLRGDRPRVVRLSRRVVWSLGGVGAIAVAFALVYALQASHHAPSASANQDNASRLAAAGLEALPKDYAGVPKLGPALPGDLGRPILNAQQQGKSIPLDAIGNDDARRAQQEIIAAIGSKLFVQVGQGDRGGGTAAPMVGAEAGPGNALRPSDTDPQAGNRAFLAHAVDHRMVSLERIVGPASPYILQAGTIIAGALNTAVNSGLPGQLTGHVTQNVYDSPTGRYLLIPQGSTLVGQYSSAIAFGQDRTLVIWTRLIFPDGKSIVLENLPGADAIGHAGLSDQIDRHWGELFKAALVTTMLSVGSEAGTSFGENNLMQAIRSGVSNGFSMVGNRLIDRSLNVQPTLTDRPGLPFTVVLNRDLALRPRHETER</sequence>
<evidence type="ECO:0000313" key="8">
    <source>
        <dbReference type="EMBL" id="MBB2161809.1"/>
    </source>
</evidence>
<reference evidence="8 9" key="1">
    <citation type="submission" date="2020-04" db="EMBL/GenBank/DDBJ databases">
        <title>Description of novel Gluconacetobacter.</title>
        <authorList>
            <person name="Sombolestani A."/>
        </authorList>
    </citation>
    <scope>NUCLEOTIDE SEQUENCE [LARGE SCALE GENOMIC DNA]</scope>
    <source>
        <strain evidence="8 9">LMG 19747</strain>
    </source>
</reference>
<dbReference type="Gene3D" id="2.40.128.260">
    <property type="entry name" value="Type IV secretion system, VirB10/TraB/TrbI"/>
    <property type="match status" value="1"/>
</dbReference>
<organism evidence="8 9">
    <name type="scientific">Gluconacetobacter sacchari</name>
    <dbReference type="NCBI Taxonomy" id="92759"/>
    <lineage>
        <taxon>Bacteria</taxon>
        <taxon>Pseudomonadati</taxon>
        <taxon>Pseudomonadota</taxon>
        <taxon>Alphaproteobacteria</taxon>
        <taxon>Acetobacterales</taxon>
        <taxon>Acetobacteraceae</taxon>
        <taxon>Gluconacetobacter</taxon>
    </lineage>
</organism>
<dbReference type="GO" id="GO:0016020">
    <property type="term" value="C:membrane"/>
    <property type="evidence" value="ECO:0007669"/>
    <property type="project" value="UniProtKB-SubCell"/>
</dbReference>
<evidence type="ECO:0000256" key="5">
    <source>
        <dbReference type="ARBA" id="ARBA00023136"/>
    </source>
</evidence>
<dbReference type="InterPro" id="IPR005498">
    <property type="entry name" value="T4SS_VirB10/TraB/TrbI"/>
</dbReference>
<comment type="caution">
    <text evidence="8">The sequence shown here is derived from an EMBL/GenBank/DDBJ whole genome shotgun (WGS) entry which is preliminary data.</text>
</comment>
<dbReference type="EMBL" id="JABEQJ010000025">
    <property type="protein sequence ID" value="MBB2161809.1"/>
    <property type="molecule type" value="Genomic_DNA"/>
</dbReference>
<evidence type="ECO:0000256" key="2">
    <source>
        <dbReference type="ARBA" id="ARBA00010265"/>
    </source>
</evidence>
<dbReference type="AlphaFoldDB" id="A0A7W4IFG7"/>
<evidence type="ECO:0000256" key="6">
    <source>
        <dbReference type="SAM" id="MobiDB-lite"/>
    </source>
</evidence>
<name>A0A7W4IFG7_9PROT</name>
<comment type="subcellular location">
    <subcellularLocation>
        <location evidence="1">Membrane</location>
        <topology evidence="1">Single-pass membrane protein</topology>
    </subcellularLocation>
</comment>
<dbReference type="Pfam" id="PF03743">
    <property type="entry name" value="TrbI"/>
    <property type="match status" value="1"/>
</dbReference>
<dbReference type="RefSeq" id="WP_182998633.1">
    <property type="nucleotide sequence ID" value="NZ_JABEQJ010000025.1"/>
</dbReference>
<evidence type="ECO:0000256" key="3">
    <source>
        <dbReference type="ARBA" id="ARBA00022692"/>
    </source>
</evidence>
<evidence type="ECO:0000256" key="4">
    <source>
        <dbReference type="ARBA" id="ARBA00022989"/>
    </source>
</evidence>
<accession>A0A7W4IFG7</accession>